<dbReference type="EMBL" id="QKKZ01000004">
    <property type="protein sequence ID" value="KAB7513256.1"/>
    <property type="molecule type" value="Genomic_DNA"/>
</dbReference>
<dbReference type="SUPFAM" id="SSF56300">
    <property type="entry name" value="Metallo-dependent phosphatases"/>
    <property type="match status" value="1"/>
</dbReference>
<evidence type="ECO:0000313" key="17">
    <source>
        <dbReference type="Proteomes" id="UP000326865"/>
    </source>
</evidence>
<accession>A0A5N5UIF2</accession>
<comment type="function">
    <text evidence="9">Part of the Rad50/Mre11 complex, which is involved in the early steps of DNA double-strand break (DSB) repair. Mre11 binds to DSB ends and has both double-stranded 3'-5' exonuclease activity and single-stranded endonuclease activity.</text>
</comment>
<dbReference type="InterPro" id="IPR041796">
    <property type="entry name" value="Mre11_N"/>
</dbReference>
<evidence type="ECO:0000256" key="3">
    <source>
        <dbReference type="ARBA" id="ARBA00022759"/>
    </source>
</evidence>
<evidence type="ECO:0000256" key="4">
    <source>
        <dbReference type="ARBA" id="ARBA00022763"/>
    </source>
</evidence>
<comment type="activity regulation">
    <text evidence="9">Nuclease activity is regulated by Rad50.</text>
</comment>
<dbReference type="EMBL" id="QMDY01000005">
    <property type="protein sequence ID" value="KAB7517239.1"/>
    <property type="molecule type" value="Genomic_DNA"/>
</dbReference>
<evidence type="ECO:0000256" key="5">
    <source>
        <dbReference type="ARBA" id="ARBA00022801"/>
    </source>
</evidence>
<keyword evidence="5 9" id="KW-0378">Hydrolase</keyword>
<feature type="domain" description="Calcineurin-like phosphoesterase" evidence="11">
    <location>
        <begin position="3"/>
        <end position="189"/>
    </location>
</feature>
<evidence type="ECO:0000256" key="1">
    <source>
        <dbReference type="ARBA" id="ARBA00022722"/>
    </source>
</evidence>
<feature type="binding site" evidence="9">
    <location>
        <position position="9"/>
    </location>
    <ligand>
        <name>Mn(2+)</name>
        <dbReference type="ChEBI" id="CHEBI:29035"/>
        <label>1</label>
    </ligand>
</feature>
<dbReference type="InterPro" id="IPR004843">
    <property type="entry name" value="Calcineurin-like_PHP"/>
</dbReference>
<dbReference type="GO" id="GO:0006302">
    <property type="term" value="P:double-strand break repair"/>
    <property type="evidence" value="ECO:0007669"/>
    <property type="project" value="UniProtKB-UniRule"/>
</dbReference>
<evidence type="ECO:0000256" key="6">
    <source>
        <dbReference type="ARBA" id="ARBA00022839"/>
    </source>
</evidence>
<dbReference type="Pfam" id="PF00149">
    <property type="entry name" value="Metallophos"/>
    <property type="match status" value="1"/>
</dbReference>
<feature type="active site" description="Proton donor" evidence="9">
    <location>
        <position position="86"/>
    </location>
</feature>
<dbReference type="OrthoDB" id="11638at2157"/>
<dbReference type="PANTHER" id="PTHR30337:SF0">
    <property type="entry name" value="NUCLEASE SBCCD SUBUNIT D"/>
    <property type="match status" value="1"/>
</dbReference>
<dbReference type="GO" id="GO:0030145">
    <property type="term" value="F:manganese ion binding"/>
    <property type="evidence" value="ECO:0007669"/>
    <property type="project" value="UniProtKB-UniRule"/>
</dbReference>
<dbReference type="GO" id="GO:0004519">
    <property type="term" value="F:endonuclease activity"/>
    <property type="evidence" value="ECO:0007669"/>
    <property type="project" value="UniProtKB-UniRule"/>
</dbReference>
<protein>
    <recommendedName>
        <fullName evidence="9">DNA double-strand break repair protein Mre11</fullName>
        <ecNumber evidence="9">3.1.-.-</ecNumber>
    </recommendedName>
</protein>
<keyword evidence="8 9" id="KW-0464">Manganese</keyword>
<accession>A0A5N5UG48</accession>
<gene>
    <name evidence="9" type="primary">mre11</name>
    <name evidence="12" type="ORF">DM867_09735</name>
    <name evidence="14" type="ORF">DMP03_04005</name>
    <name evidence="13" type="ORF">DP108_09480</name>
</gene>
<dbReference type="RefSeq" id="WP_152119413.1">
    <property type="nucleotide sequence ID" value="NZ_QJOW01000001.1"/>
</dbReference>
<accession>A0A5N5U3V6</accession>
<feature type="binding site" evidence="9">
    <location>
        <position position="187"/>
    </location>
    <ligand>
        <name>Mn(2+)</name>
        <dbReference type="ChEBI" id="CHEBI:29035"/>
        <label>1</label>
    </ligand>
</feature>
<evidence type="ECO:0000256" key="10">
    <source>
        <dbReference type="SAM" id="MobiDB-lite"/>
    </source>
</evidence>
<comment type="cofactor">
    <cofactor evidence="9">
        <name>Mn(2+)</name>
        <dbReference type="ChEBI" id="CHEBI:29035"/>
    </cofactor>
    <text evidence="9">Binds 2 manganese ions per subunit.</text>
</comment>
<feature type="region of interest" description="Disordered" evidence="10">
    <location>
        <begin position="360"/>
        <end position="410"/>
    </location>
</feature>
<dbReference type="PANTHER" id="PTHR30337">
    <property type="entry name" value="COMPONENT OF ATP-DEPENDENT DSDNA EXONUCLEASE"/>
    <property type="match status" value="1"/>
</dbReference>
<evidence type="ECO:0000313" key="13">
    <source>
        <dbReference type="EMBL" id="KAB7517239.1"/>
    </source>
</evidence>
<dbReference type="Proteomes" id="UP000326302">
    <property type="component" value="Unassembled WGS sequence"/>
</dbReference>
<sequence>MTRVIHTGDTHLGYRQYHLPERRQDFLDAFRRVADDAVADEVDAVVHAGDLFHDRKPDLADLLGTIDVLRTLDDAAIPFLAVVGNHETTRDGQWLDLFESMGLVTRLDDSPTVVGDTAFYGLDFVPRAKRDDLDYQFESHDADHAALVSHGLFEPLVPDYGNVDWDAAEVLDAANVDFDAFLLGDEHTPERVEIDGCWVTYCGSTERASASEEDERGYNIVEFADGEAHISRRGIPTREFVFVTVDLGPGEGLDRVREQVAQHDLEDAVLIVSIDGEGDQIAPARVESFIAERGALTARVHDRREYAAESDDLEVSFADPDDAVEDRLREMELSEAARDIDETVRASKLADSNVADTVESRVSDLVDDGDLDALPGEATDGVSEQPADAATEEETPEQASDGQASMGEFQ</sequence>
<dbReference type="Proteomes" id="UP000326865">
    <property type="component" value="Unassembled WGS sequence"/>
</dbReference>
<keyword evidence="4 9" id="KW-0227">DNA damage</keyword>
<feature type="binding site" evidence="9">
    <location>
        <position position="50"/>
    </location>
    <ligand>
        <name>Mn(2+)</name>
        <dbReference type="ChEBI" id="CHEBI:29035"/>
        <label>1</label>
    </ligand>
</feature>
<reference evidence="15 16" key="1">
    <citation type="submission" date="2019-10" db="EMBL/GenBank/DDBJ databases">
        <title>Unraveling microbial dark matter from salterns through culturing: the case of the genus Halosegnis.</title>
        <authorList>
            <person name="Duran-Viseras A."/>
            <person name="Andrei A.-S."/>
            <person name="Vera-Gargallo B."/>
            <person name="Ghai R."/>
            <person name="Sanchez-Porro C."/>
            <person name="Ventosa A."/>
        </authorList>
    </citation>
    <scope>NUCLEOTIDE SEQUENCE [LARGE SCALE GENOMIC DNA]</scope>
    <source>
        <strain evidence="14 16">F17-44</strain>
        <strain evidence="12 17">F18-79</strain>
        <strain evidence="13 15">F19-13</strain>
    </source>
</reference>
<feature type="binding site" evidence="9">
    <location>
        <position position="150"/>
    </location>
    <ligand>
        <name>Mn(2+)</name>
        <dbReference type="ChEBI" id="CHEBI:29035"/>
        <label>2</label>
    </ligand>
</feature>
<dbReference type="Gene3D" id="3.60.21.10">
    <property type="match status" value="1"/>
</dbReference>
<feature type="binding site" evidence="9">
    <location>
        <position position="50"/>
    </location>
    <ligand>
        <name>Mn(2+)</name>
        <dbReference type="ChEBI" id="CHEBI:29035"/>
        <label>2</label>
    </ligand>
</feature>
<dbReference type="GO" id="GO:0008408">
    <property type="term" value="F:3'-5' exonuclease activity"/>
    <property type="evidence" value="ECO:0007669"/>
    <property type="project" value="UniProtKB-UniRule"/>
</dbReference>
<dbReference type="HAMAP" id="MF_02044">
    <property type="entry name" value="Mre11"/>
    <property type="match status" value="1"/>
</dbReference>
<dbReference type="AlphaFoldDB" id="A0A5N5UIF2"/>
<keyword evidence="17" id="KW-1185">Reference proteome</keyword>
<dbReference type="InterPro" id="IPR050535">
    <property type="entry name" value="DNA_Repair-Maintenance_Comp"/>
</dbReference>
<dbReference type="EMBL" id="QJOW01000001">
    <property type="protein sequence ID" value="KAB7518529.1"/>
    <property type="molecule type" value="Genomic_DNA"/>
</dbReference>
<keyword evidence="6 9" id="KW-0269">Exonuclease</keyword>
<keyword evidence="3 9" id="KW-0255">Endonuclease</keyword>
<comment type="subunit">
    <text evidence="9">Homodimer. Forms a heterotetramer composed of two Mre11 subunits and two Rad50 subunits.</text>
</comment>
<dbReference type="InterPro" id="IPR054879">
    <property type="entry name" value="Mre11_Halo"/>
</dbReference>
<evidence type="ECO:0000313" key="12">
    <source>
        <dbReference type="EMBL" id="KAB7513256.1"/>
    </source>
</evidence>
<dbReference type="CDD" id="cd00840">
    <property type="entry name" value="MPP_Mre11_N"/>
    <property type="match status" value="1"/>
</dbReference>
<comment type="caution">
    <text evidence="9">Lacks conserved residue(s) required for the propagation of feature annotation.</text>
</comment>
<feature type="binding site" evidence="9">
    <location>
        <position position="11"/>
    </location>
    <ligand>
        <name>Mn(2+)</name>
        <dbReference type="ChEBI" id="CHEBI:29035"/>
        <label>1</label>
    </ligand>
</feature>
<evidence type="ECO:0000256" key="7">
    <source>
        <dbReference type="ARBA" id="ARBA00023204"/>
    </source>
</evidence>
<evidence type="ECO:0000256" key="2">
    <source>
        <dbReference type="ARBA" id="ARBA00022723"/>
    </source>
</evidence>
<evidence type="ECO:0000313" key="14">
    <source>
        <dbReference type="EMBL" id="KAB7518529.1"/>
    </source>
</evidence>
<keyword evidence="1 9" id="KW-0540">Nuclease</keyword>
<evidence type="ECO:0000313" key="15">
    <source>
        <dbReference type="Proteomes" id="UP000326207"/>
    </source>
</evidence>
<dbReference type="GO" id="GO:0045027">
    <property type="term" value="F:DNA end binding"/>
    <property type="evidence" value="ECO:0007669"/>
    <property type="project" value="UniProtKB-UniRule"/>
</dbReference>
<dbReference type="EC" id="3.1.-.-" evidence="9"/>
<keyword evidence="7 9" id="KW-0234">DNA repair</keyword>
<comment type="similarity">
    <text evidence="9">Belongs to the MRE11/RAD32 family.</text>
</comment>
<dbReference type="InterPro" id="IPR032885">
    <property type="entry name" value="Mre11_archaea-type"/>
</dbReference>
<keyword evidence="2 9" id="KW-0479">Metal-binding</keyword>
<comment type="caution">
    <text evidence="14">The sequence shown here is derived from an EMBL/GenBank/DDBJ whole genome shotgun (WGS) entry which is preliminary data.</text>
</comment>
<dbReference type="Proteomes" id="UP000326207">
    <property type="component" value="Unassembled WGS sequence"/>
</dbReference>
<organism evidence="14 16">
    <name type="scientific">Halosegnis rubeus</name>
    <dbReference type="NCBI Taxonomy" id="2212850"/>
    <lineage>
        <taxon>Archaea</taxon>
        <taxon>Methanobacteriati</taxon>
        <taxon>Methanobacteriota</taxon>
        <taxon>Stenosarchaea group</taxon>
        <taxon>Halobacteria</taxon>
        <taxon>Halobacteriales</taxon>
        <taxon>Natronomonadaceae</taxon>
        <taxon>Halosegnis</taxon>
    </lineage>
</organism>
<name>A0A5N5UIF2_9EURY</name>
<evidence type="ECO:0000259" key="11">
    <source>
        <dbReference type="Pfam" id="PF00149"/>
    </source>
</evidence>
<evidence type="ECO:0000313" key="16">
    <source>
        <dbReference type="Proteomes" id="UP000326302"/>
    </source>
</evidence>
<dbReference type="GO" id="GO:0000403">
    <property type="term" value="F:Y-form DNA binding"/>
    <property type="evidence" value="ECO:0007669"/>
    <property type="project" value="UniProtKB-UniRule"/>
</dbReference>
<evidence type="ECO:0000256" key="8">
    <source>
        <dbReference type="ARBA" id="ARBA00023211"/>
    </source>
</evidence>
<evidence type="ECO:0000256" key="9">
    <source>
        <dbReference type="HAMAP-Rule" id="MF_02044"/>
    </source>
</evidence>
<dbReference type="NCBIfam" id="NF041030">
    <property type="entry name" value="Mre11_Halo"/>
    <property type="match status" value="1"/>
</dbReference>
<dbReference type="InterPro" id="IPR029052">
    <property type="entry name" value="Metallo-depent_PP-like"/>
</dbReference>
<proteinExistence type="inferred from homology"/>
<feature type="binding site" evidence="9">
    <location>
        <position position="85"/>
    </location>
    <ligand>
        <name>Mn(2+)</name>
        <dbReference type="ChEBI" id="CHEBI:29035"/>
        <label>2</label>
    </ligand>
</feature>